<dbReference type="AlphaFoldDB" id="C3MWQ6"/>
<name>C3MWQ6_SACI4</name>
<evidence type="ECO:0000313" key="2">
    <source>
        <dbReference type="Proteomes" id="UP000001350"/>
    </source>
</evidence>
<reference evidence="1 2" key="1">
    <citation type="journal article" date="2009" name="Proc. Natl. Acad. Sci. U.S.A.">
        <title>Biogeography of the Sulfolobus islandicus pan-genome.</title>
        <authorList>
            <person name="Reno M.L."/>
            <person name="Held N.L."/>
            <person name="Fields C.J."/>
            <person name="Burke P.V."/>
            <person name="Whitaker R.J."/>
        </authorList>
    </citation>
    <scope>NUCLEOTIDE SEQUENCE [LARGE SCALE GENOMIC DNA]</scope>
    <source>
        <strain evidence="2">M.14.25 / Kamchatka #1</strain>
    </source>
</reference>
<proteinExistence type="predicted"/>
<accession>C3MWQ6</accession>
<evidence type="ECO:0000313" key="1">
    <source>
        <dbReference type="EMBL" id="ACP38356.1"/>
    </source>
</evidence>
<dbReference type="Proteomes" id="UP000001350">
    <property type="component" value="Chromosome"/>
</dbReference>
<dbReference type="KEGG" id="sia:M1425_1608"/>
<gene>
    <name evidence="1" type="ordered locus">M1425_1608</name>
</gene>
<organism evidence="1 2">
    <name type="scientific">Saccharolobus islandicus (strain M.14.25 / Kamchatka #1)</name>
    <name type="common">Sulfolobus islandicus</name>
    <dbReference type="NCBI Taxonomy" id="427317"/>
    <lineage>
        <taxon>Archaea</taxon>
        <taxon>Thermoproteota</taxon>
        <taxon>Thermoprotei</taxon>
        <taxon>Sulfolobales</taxon>
        <taxon>Sulfolobaceae</taxon>
        <taxon>Saccharolobus</taxon>
    </lineage>
</organism>
<protein>
    <recommendedName>
        <fullName evidence="3">PaREP1 family protein</fullName>
    </recommendedName>
</protein>
<dbReference type="EMBL" id="CP001400">
    <property type="protein sequence ID" value="ACP38356.1"/>
    <property type="molecule type" value="Genomic_DNA"/>
</dbReference>
<dbReference type="RefSeq" id="WP_012711599.1">
    <property type="nucleotide sequence ID" value="NC_012588.1"/>
</dbReference>
<dbReference type="GeneID" id="15298011"/>
<evidence type="ECO:0008006" key="3">
    <source>
        <dbReference type="Google" id="ProtNLM"/>
    </source>
</evidence>
<dbReference type="HOGENOM" id="CLU_2565908_0_0_2"/>
<sequence length="95" mass="11473">MLTIFIHIFHKLFWMETALQLARKGKILYALMFLKDYVIENQEKWDDSVESCRELLNAIMSMPSLNDESWRIFVPSITLEEFEKITFRVSECMRY</sequence>